<feature type="domain" description="DUF5615" evidence="1">
    <location>
        <begin position="4"/>
        <end position="111"/>
    </location>
</feature>
<dbReference type="InterPro" id="IPR041049">
    <property type="entry name" value="DUF5615"/>
</dbReference>
<keyword evidence="3" id="KW-1185">Reference proteome</keyword>
<dbReference type="RefSeq" id="WP_190470143.1">
    <property type="nucleotide sequence ID" value="NZ_JACJPW010000075.1"/>
</dbReference>
<organism evidence="2 3">
    <name type="scientific">Aerosakkonema funiforme FACHB-1375</name>
    <dbReference type="NCBI Taxonomy" id="2949571"/>
    <lineage>
        <taxon>Bacteria</taxon>
        <taxon>Bacillati</taxon>
        <taxon>Cyanobacteriota</taxon>
        <taxon>Cyanophyceae</taxon>
        <taxon>Oscillatoriophycideae</taxon>
        <taxon>Aerosakkonematales</taxon>
        <taxon>Aerosakkonemataceae</taxon>
        <taxon>Aerosakkonema</taxon>
    </lineage>
</organism>
<gene>
    <name evidence="2" type="ORF">H6G03_24590</name>
</gene>
<dbReference type="Pfam" id="PF18480">
    <property type="entry name" value="DUF5615"/>
    <property type="match status" value="1"/>
</dbReference>
<proteinExistence type="predicted"/>
<reference evidence="2" key="2">
    <citation type="submission" date="2020-08" db="EMBL/GenBank/DDBJ databases">
        <authorList>
            <person name="Chen M."/>
            <person name="Teng W."/>
            <person name="Zhao L."/>
            <person name="Hu C."/>
            <person name="Zhou Y."/>
            <person name="Han B."/>
            <person name="Song L."/>
            <person name="Shu W."/>
        </authorList>
    </citation>
    <scope>NUCLEOTIDE SEQUENCE</scope>
    <source>
        <strain evidence="2">FACHB-1375</strain>
    </source>
</reference>
<dbReference type="Proteomes" id="UP000641646">
    <property type="component" value="Unassembled WGS sequence"/>
</dbReference>
<name>A0A926VHQ8_9CYAN</name>
<evidence type="ECO:0000313" key="2">
    <source>
        <dbReference type="EMBL" id="MBD2184211.1"/>
    </source>
</evidence>
<sequence length="118" mass="13633">MKIRFLLDENLSKQIKMAVLRLNSSIDILCVGEPDAPPFGTLDPEILSYVDLSQRLLVTDNRKSMPGHLELHWAEGKQIWGLVWVRPATSLGKLAESIYLLWETYEAQEWIDRVDWIP</sequence>
<comment type="caution">
    <text evidence="2">The sequence shown here is derived from an EMBL/GenBank/DDBJ whole genome shotgun (WGS) entry which is preliminary data.</text>
</comment>
<accession>A0A926VHQ8</accession>
<reference evidence="2" key="1">
    <citation type="journal article" date="2015" name="ISME J.">
        <title>Draft Genome Sequence of Streptomyces incarnatus NRRL8089, which Produces the Nucleoside Antibiotic Sinefungin.</title>
        <authorList>
            <person name="Oshima K."/>
            <person name="Hattori M."/>
            <person name="Shimizu H."/>
            <person name="Fukuda K."/>
            <person name="Nemoto M."/>
            <person name="Inagaki K."/>
            <person name="Tamura T."/>
        </authorList>
    </citation>
    <scope>NUCLEOTIDE SEQUENCE</scope>
    <source>
        <strain evidence="2">FACHB-1375</strain>
    </source>
</reference>
<protein>
    <submittedName>
        <fullName evidence="2">DUF5615 family PIN-like protein</fullName>
    </submittedName>
</protein>
<evidence type="ECO:0000313" key="3">
    <source>
        <dbReference type="Proteomes" id="UP000641646"/>
    </source>
</evidence>
<dbReference type="AlphaFoldDB" id="A0A926VHQ8"/>
<evidence type="ECO:0000259" key="1">
    <source>
        <dbReference type="Pfam" id="PF18480"/>
    </source>
</evidence>
<dbReference type="EMBL" id="JACJPW010000075">
    <property type="protein sequence ID" value="MBD2184211.1"/>
    <property type="molecule type" value="Genomic_DNA"/>
</dbReference>